<dbReference type="AlphaFoldDB" id="A0A379C4J9"/>
<dbReference type="Gene3D" id="3.30.1330.10">
    <property type="entry name" value="PurM-like, N-terminal domain"/>
    <property type="match status" value="1"/>
</dbReference>
<evidence type="ECO:0000256" key="1">
    <source>
        <dbReference type="ARBA" id="ARBA00006243"/>
    </source>
</evidence>
<reference evidence="4 5" key="1">
    <citation type="submission" date="2018-06" db="EMBL/GenBank/DDBJ databases">
        <authorList>
            <consortium name="Pathogen Informatics"/>
            <person name="Doyle S."/>
        </authorList>
    </citation>
    <scope>NUCLEOTIDE SEQUENCE [LARGE SCALE GENOMIC DNA]</scope>
    <source>
        <strain evidence="4 5">NCTC13149</strain>
    </source>
</reference>
<dbReference type="InterPro" id="IPR010918">
    <property type="entry name" value="PurM-like_C_dom"/>
</dbReference>
<evidence type="ECO:0000259" key="2">
    <source>
        <dbReference type="Pfam" id="PF00586"/>
    </source>
</evidence>
<proteinExistence type="inferred from homology"/>
<dbReference type="STRING" id="1122949.GCA_000378725_01132"/>
<dbReference type="PANTHER" id="PTHR30303:SF4">
    <property type="entry name" value="HYDROGENASE EXPRESSION_FORMATION PROTEIN HYPE"/>
    <property type="match status" value="1"/>
</dbReference>
<feature type="domain" description="PurM-like C-terminal" evidence="3">
    <location>
        <begin position="151"/>
        <end position="305"/>
    </location>
</feature>
<dbReference type="InterPro" id="IPR036676">
    <property type="entry name" value="PurM-like_C_sf"/>
</dbReference>
<evidence type="ECO:0000259" key="3">
    <source>
        <dbReference type="Pfam" id="PF02769"/>
    </source>
</evidence>
<dbReference type="SUPFAM" id="SSF56042">
    <property type="entry name" value="PurM C-terminal domain-like"/>
    <property type="match status" value="1"/>
</dbReference>
<organism evidence="4 5">
    <name type="scientific">Peptoniphilus lacrimalis</name>
    <dbReference type="NCBI Taxonomy" id="33031"/>
    <lineage>
        <taxon>Bacteria</taxon>
        <taxon>Bacillati</taxon>
        <taxon>Bacillota</taxon>
        <taxon>Tissierellia</taxon>
        <taxon>Tissierellales</taxon>
        <taxon>Peptoniphilaceae</taxon>
        <taxon>Peptoniphilus</taxon>
    </lineage>
</organism>
<dbReference type="SUPFAM" id="SSF55326">
    <property type="entry name" value="PurM N-terminal domain-like"/>
    <property type="match status" value="1"/>
</dbReference>
<dbReference type="CDD" id="cd06061">
    <property type="entry name" value="PurM-like1"/>
    <property type="match status" value="1"/>
</dbReference>
<dbReference type="InterPro" id="IPR016188">
    <property type="entry name" value="PurM-like_N"/>
</dbReference>
<accession>A0A379C4J9</accession>
<gene>
    <name evidence="4" type="primary">hypE</name>
    <name evidence="4" type="ORF">NCTC13149_01023</name>
</gene>
<dbReference type="Gene3D" id="3.90.650.10">
    <property type="entry name" value="PurM-like C-terminal domain"/>
    <property type="match status" value="1"/>
</dbReference>
<dbReference type="PIRSF" id="PIRSF005644">
    <property type="entry name" value="Hdrgns_mtr_HypE"/>
    <property type="match status" value="1"/>
</dbReference>
<dbReference type="InterPro" id="IPR036921">
    <property type="entry name" value="PurM-like_N_sf"/>
</dbReference>
<comment type="similarity">
    <text evidence="1">Belongs to the HypE family.</text>
</comment>
<dbReference type="PANTHER" id="PTHR30303">
    <property type="entry name" value="HYDROGENASE ISOENZYMES FORMATION PROTEIN HYPE"/>
    <property type="match status" value="1"/>
</dbReference>
<dbReference type="RefSeq" id="WP_019034877.1">
    <property type="nucleotide sequence ID" value="NZ_UGSZ01000001.1"/>
</dbReference>
<feature type="domain" description="PurM-like N-terminal" evidence="2">
    <location>
        <begin position="35"/>
        <end position="139"/>
    </location>
</feature>
<name>A0A379C4J9_9FIRM</name>
<dbReference type="Proteomes" id="UP000255517">
    <property type="component" value="Unassembled WGS sequence"/>
</dbReference>
<dbReference type="OrthoDB" id="153904at2"/>
<dbReference type="GO" id="GO:0051604">
    <property type="term" value="P:protein maturation"/>
    <property type="evidence" value="ECO:0007669"/>
    <property type="project" value="TreeGrafter"/>
</dbReference>
<evidence type="ECO:0000313" key="5">
    <source>
        <dbReference type="Proteomes" id="UP000255517"/>
    </source>
</evidence>
<dbReference type="Pfam" id="PF02769">
    <property type="entry name" value="AIRS_C"/>
    <property type="match status" value="1"/>
</dbReference>
<evidence type="ECO:0000313" key="4">
    <source>
        <dbReference type="EMBL" id="SUB57190.1"/>
    </source>
</evidence>
<dbReference type="Pfam" id="PF00586">
    <property type="entry name" value="AIRS"/>
    <property type="match status" value="1"/>
</dbReference>
<protein>
    <submittedName>
        <fullName evidence="4">Hydrogenase expression/formation protein hypE</fullName>
    </submittedName>
</protein>
<dbReference type="InterPro" id="IPR011854">
    <property type="entry name" value="HypE"/>
</dbReference>
<sequence>MEIGKVSNNDLEKYVFKNINSHRKEVLTKSSIGIDTAVLDFNGDLIVTSVDPITGANKNLGYLAINISVNDVSCQGADPVGVLISILLPAESKLEDLNKIMEDADRACRQNNLEIIGGHTEVTDAVNKIVMTTTVIARVNKNKMPDISSIKVGDVIAVSKDIGLEGTSIILEEKGNEFLSEDDLRKESIDIKDLSVLREAKIAVDFNVKYMHDVTEGGIYGALWECSEAIGKGIEVDNIKIPVKDVTKKIGSHYNINIYGLISSGSMLMVFNEEDFKAYKKVCLEKNIKITQIGKVTEEDKKILIDNGKKIEIPVPASDELYKII</sequence>
<dbReference type="EMBL" id="UGSZ01000001">
    <property type="protein sequence ID" value="SUB57190.1"/>
    <property type="molecule type" value="Genomic_DNA"/>
</dbReference>